<evidence type="ECO:0000256" key="1">
    <source>
        <dbReference type="SAM" id="MobiDB-lite"/>
    </source>
</evidence>
<evidence type="ECO:0000313" key="2">
    <source>
        <dbReference type="EMBL" id="GBP44455.1"/>
    </source>
</evidence>
<gene>
    <name evidence="2" type="ORF">EVAR_39463_1</name>
</gene>
<name>A0A4C1W312_EUMVA</name>
<evidence type="ECO:0000313" key="3">
    <source>
        <dbReference type="Proteomes" id="UP000299102"/>
    </source>
</evidence>
<accession>A0A4C1W312</accession>
<comment type="caution">
    <text evidence="2">The sequence shown here is derived from an EMBL/GenBank/DDBJ whole genome shotgun (WGS) entry which is preliminary data.</text>
</comment>
<dbReference type="AlphaFoldDB" id="A0A4C1W312"/>
<proteinExistence type="predicted"/>
<feature type="region of interest" description="Disordered" evidence="1">
    <location>
        <begin position="93"/>
        <end position="124"/>
    </location>
</feature>
<dbReference type="EMBL" id="BGZK01000453">
    <property type="protein sequence ID" value="GBP44455.1"/>
    <property type="molecule type" value="Genomic_DNA"/>
</dbReference>
<organism evidence="2 3">
    <name type="scientific">Eumeta variegata</name>
    <name type="common">Bagworm moth</name>
    <name type="synonym">Eumeta japonica</name>
    <dbReference type="NCBI Taxonomy" id="151549"/>
    <lineage>
        <taxon>Eukaryota</taxon>
        <taxon>Metazoa</taxon>
        <taxon>Ecdysozoa</taxon>
        <taxon>Arthropoda</taxon>
        <taxon>Hexapoda</taxon>
        <taxon>Insecta</taxon>
        <taxon>Pterygota</taxon>
        <taxon>Neoptera</taxon>
        <taxon>Endopterygota</taxon>
        <taxon>Lepidoptera</taxon>
        <taxon>Glossata</taxon>
        <taxon>Ditrysia</taxon>
        <taxon>Tineoidea</taxon>
        <taxon>Psychidae</taxon>
        <taxon>Oiketicinae</taxon>
        <taxon>Eumeta</taxon>
    </lineage>
</organism>
<dbReference type="Proteomes" id="UP000299102">
    <property type="component" value="Unassembled WGS sequence"/>
</dbReference>
<feature type="region of interest" description="Disordered" evidence="1">
    <location>
        <begin position="1"/>
        <end position="41"/>
    </location>
</feature>
<keyword evidence="3" id="KW-1185">Reference proteome</keyword>
<protein>
    <submittedName>
        <fullName evidence="2">Uncharacterized protein</fullName>
    </submittedName>
</protein>
<reference evidence="2 3" key="1">
    <citation type="journal article" date="2019" name="Commun. Biol.">
        <title>The bagworm genome reveals a unique fibroin gene that provides high tensile strength.</title>
        <authorList>
            <person name="Kono N."/>
            <person name="Nakamura H."/>
            <person name="Ohtoshi R."/>
            <person name="Tomita M."/>
            <person name="Numata K."/>
            <person name="Arakawa K."/>
        </authorList>
    </citation>
    <scope>NUCLEOTIDE SEQUENCE [LARGE SCALE GENOMIC DNA]</scope>
</reference>
<sequence length="177" mass="19351">MSEEGPLPALSPPPRPAAGRPTRPSVIRHRQTPHSGLGKIGKWPSVRAIMDTCLAIHQRRQLPSSGRICFAKSYRRGIRGAGYVAGYESAQGNLRSRTNRDHPVSTASTGRARPRAGGGRARQMTGRRAASIYLLRRPQTKSFIVRSKSSYLLNERVAARHHSTTRAGADLPFNAPP</sequence>